<keyword evidence="3" id="KW-0964">Secreted</keyword>
<name>A0A401STN6_CHIPU</name>
<dbReference type="InterPro" id="IPR000443">
    <property type="entry name" value="IAPP"/>
</dbReference>
<evidence type="ECO:0000256" key="2">
    <source>
        <dbReference type="ARBA" id="ARBA00009222"/>
    </source>
</evidence>
<dbReference type="AlphaFoldDB" id="A0A401STN6"/>
<dbReference type="GO" id="GO:0005615">
    <property type="term" value="C:extracellular space"/>
    <property type="evidence" value="ECO:0007669"/>
    <property type="project" value="TreeGrafter"/>
</dbReference>
<feature type="disulfide bond" evidence="6">
    <location>
        <begin position="119"/>
        <end position="124"/>
    </location>
</feature>
<dbReference type="PANTHER" id="PTHR10505:SF4">
    <property type="entry name" value="ISLET AMYLOID POLYPEPTIDE"/>
    <property type="match status" value="1"/>
</dbReference>
<keyword evidence="5 6" id="KW-1015">Disulfide bond</keyword>
<dbReference type="GO" id="GO:0005179">
    <property type="term" value="F:hormone activity"/>
    <property type="evidence" value="ECO:0007669"/>
    <property type="project" value="UniProtKB-KW"/>
</dbReference>
<dbReference type="PRINTS" id="PR00818">
    <property type="entry name" value="ISLETAMYLOID"/>
</dbReference>
<comment type="similarity">
    <text evidence="2">Belongs to the calcitonin family.</text>
</comment>
<proteinExistence type="inferred from homology"/>
<dbReference type="OMA" id="CERQRIM"/>
<organism evidence="8 9">
    <name type="scientific">Chiloscyllium punctatum</name>
    <name type="common">Brownbanded bambooshark</name>
    <name type="synonym">Hemiscyllium punctatum</name>
    <dbReference type="NCBI Taxonomy" id="137246"/>
    <lineage>
        <taxon>Eukaryota</taxon>
        <taxon>Metazoa</taxon>
        <taxon>Chordata</taxon>
        <taxon>Craniata</taxon>
        <taxon>Vertebrata</taxon>
        <taxon>Chondrichthyes</taxon>
        <taxon>Elasmobranchii</taxon>
        <taxon>Galeomorphii</taxon>
        <taxon>Galeoidea</taxon>
        <taxon>Orectolobiformes</taxon>
        <taxon>Hemiscylliidae</taxon>
        <taxon>Chiloscyllium</taxon>
    </lineage>
</organism>
<keyword evidence="4" id="KW-0372">Hormone</keyword>
<evidence type="ECO:0000313" key="8">
    <source>
        <dbReference type="EMBL" id="GCC33738.1"/>
    </source>
</evidence>
<dbReference type="SMART" id="SM00113">
    <property type="entry name" value="CALCITONIN"/>
    <property type="match status" value="1"/>
</dbReference>
<dbReference type="STRING" id="137246.A0A401STN6"/>
<keyword evidence="9" id="KW-1185">Reference proteome</keyword>
<comment type="caution">
    <text evidence="8">The sequence shown here is derived from an EMBL/GenBank/DDBJ whole genome shotgun (WGS) entry which is preliminary data.</text>
</comment>
<evidence type="ECO:0000256" key="4">
    <source>
        <dbReference type="ARBA" id="ARBA00022702"/>
    </source>
</evidence>
<evidence type="ECO:0000256" key="6">
    <source>
        <dbReference type="PIRSR" id="PIRSR621116-50"/>
    </source>
</evidence>
<dbReference type="Gene3D" id="6.10.250.2190">
    <property type="match status" value="1"/>
</dbReference>
<dbReference type="InterPro" id="IPR021116">
    <property type="entry name" value="Calcitonin/adrenomedullin"/>
</dbReference>
<dbReference type="Proteomes" id="UP000287033">
    <property type="component" value="Unassembled WGS sequence"/>
</dbReference>
<evidence type="ECO:0000256" key="3">
    <source>
        <dbReference type="ARBA" id="ARBA00022525"/>
    </source>
</evidence>
<feature type="domain" description="Calcitonin peptide-like" evidence="7">
    <location>
        <begin position="116"/>
        <end position="158"/>
    </location>
</feature>
<evidence type="ECO:0000256" key="1">
    <source>
        <dbReference type="ARBA" id="ARBA00004613"/>
    </source>
</evidence>
<dbReference type="Pfam" id="PF00214">
    <property type="entry name" value="Calc_CGRP_IAPP"/>
    <property type="match status" value="1"/>
</dbReference>
<dbReference type="InterPro" id="IPR021117">
    <property type="entry name" value="Calcitonin-like"/>
</dbReference>
<reference evidence="8 9" key="1">
    <citation type="journal article" date="2018" name="Nat. Ecol. Evol.">
        <title>Shark genomes provide insights into elasmobranch evolution and the origin of vertebrates.</title>
        <authorList>
            <person name="Hara Y"/>
            <person name="Yamaguchi K"/>
            <person name="Onimaru K"/>
            <person name="Kadota M"/>
            <person name="Koyanagi M"/>
            <person name="Keeley SD"/>
            <person name="Tatsumi K"/>
            <person name="Tanaka K"/>
            <person name="Motone F"/>
            <person name="Kageyama Y"/>
            <person name="Nozu R"/>
            <person name="Adachi N"/>
            <person name="Nishimura O"/>
            <person name="Nakagawa R"/>
            <person name="Tanegashima C"/>
            <person name="Kiyatake I"/>
            <person name="Matsumoto R"/>
            <person name="Murakumo K"/>
            <person name="Nishida K"/>
            <person name="Terakita A"/>
            <person name="Kuratani S"/>
            <person name="Sato K"/>
            <person name="Hyodo S Kuraku.S."/>
        </authorList>
    </citation>
    <scope>NUCLEOTIDE SEQUENCE [LARGE SCALE GENOMIC DNA]</scope>
</reference>
<dbReference type="InterPro" id="IPR018360">
    <property type="entry name" value="Calcitonin_CS"/>
</dbReference>
<evidence type="ECO:0000256" key="5">
    <source>
        <dbReference type="ARBA" id="ARBA00023157"/>
    </source>
</evidence>
<evidence type="ECO:0000313" key="9">
    <source>
        <dbReference type="Proteomes" id="UP000287033"/>
    </source>
</evidence>
<accession>A0A401STN6</accession>
<dbReference type="PANTHER" id="PTHR10505">
    <property type="entry name" value="CALCITONIN-RELATED"/>
    <property type="match status" value="1"/>
</dbReference>
<sequence>MGLQWVHIFQAFHQLPIFYTTTGRLPKHLNHLKYKAVMPCLKLCTFLLVATLSLSALDGFQAAPSRYPALSRSQGAVPPEFGSWLVPAVMKRTFMGLSAALPEEDLLKAKSIRVMKRRCNTATCVTQRLADFLSRSNSNLGAFYLPTNVGSNTYGKRDAVGLYSRELYSYLQR</sequence>
<comment type="subcellular location">
    <subcellularLocation>
        <location evidence="1">Secreted</location>
    </subcellularLocation>
</comment>
<dbReference type="PROSITE" id="PS00258">
    <property type="entry name" value="CALCITONIN"/>
    <property type="match status" value="1"/>
</dbReference>
<dbReference type="InterPro" id="IPR001693">
    <property type="entry name" value="Calcitonin_peptide-like"/>
</dbReference>
<dbReference type="OrthoDB" id="9898100at2759"/>
<protein>
    <recommendedName>
        <fullName evidence="7">Calcitonin peptide-like domain-containing protein</fullName>
    </recommendedName>
</protein>
<evidence type="ECO:0000259" key="7">
    <source>
        <dbReference type="SMART" id="SM00113"/>
    </source>
</evidence>
<dbReference type="EMBL" id="BEZZ01000539">
    <property type="protein sequence ID" value="GCC33738.1"/>
    <property type="molecule type" value="Genomic_DNA"/>
</dbReference>
<gene>
    <name evidence="8" type="ORF">chiPu_0012208</name>
</gene>